<comment type="caution">
    <text evidence="16">The sequence shown here is derived from an EMBL/GenBank/DDBJ whole genome shotgun (WGS) entry which is preliminary data.</text>
</comment>
<dbReference type="OrthoDB" id="282095at2"/>
<dbReference type="RefSeq" id="WP_061974178.1">
    <property type="nucleotide sequence ID" value="NZ_FMAV01000003.1"/>
</dbReference>
<sequence>MYDLLKGGNTVQSLMLGAATGGVNGGDILFQLLAFIILMLLLRKYAWGPLMGIMKERQNFITNEIEAAEASRKEAEEHLATQIQELKQAREEARAIIENAKKQGEAQGEAIIQASREEAERVKESALADIASEREKAVATLRKEVASLSVMIASKVIAKELDERSQEKLIQDYLQEAGEAR</sequence>
<keyword evidence="3 13" id="KW-1003">Cell membrane</keyword>
<evidence type="ECO:0000256" key="1">
    <source>
        <dbReference type="ARBA" id="ARBA00005513"/>
    </source>
</evidence>
<dbReference type="GO" id="GO:0012505">
    <property type="term" value="C:endomembrane system"/>
    <property type="evidence" value="ECO:0007669"/>
    <property type="project" value="UniProtKB-SubCell"/>
</dbReference>
<evidence type="ECO:0000256" key="7">
    <source>
        <dbReference type="ARBA" id="ARBA00022989"/>
    </source>
</evidence>
<dbReference type="EMBL" id="LNQN01000005">
    <property type="protein sequence ID" value="KSU82156.1"/>
    <property type="molecule type" value="Genomic_DNA"/>
</dbReference>
<feature type="transmembrane region" description="Helical" evidence="13">
    <location>
        <begin position="28"/>
        <end position="47"/>
    </location>
</feature>
<comment type="subcellular location">
    <subcellularLocation>
        <location evidence="13">Cell membrane</location>
        <topology evidence="13">Single-pass membrane protein</topology>
    </subcellularLocation>
    <subcellularLocation>
        <location evidence="12">Endomembrane system</location>
        <topology evidence="12">Single-pass membrane protein</topology>
    </subcellularLocation>
</comment>
<dbReference type="Pfam" id="PF00430">
    <property type="entry name" value="ATP-synt_B"/>
    <property type="match status" value="1"/>
</dbReference>
<comment type="subunit">
    <text evidence="13">F-type ATPases have 2 components, F(1) - the catalytic core - and F(0) - the membrane proton channel. F(1) has five subunits: alpha(3), beta(3), gamma(1), delta(1), epsilon(1). F(0) has three main subunits: a(1), b(2) and c(10-14). The alpha and beta chains form an alternating ring which encloses part of the gamma chain. F(1) is attached to F(0) by a central stalk formed by the gamma and epsilon chains, while a peripheral stalk is formed by the delta and b chains.</text>
</comment>
<reference evidence="16 17" key="1">
    <citation type="journal article" date="2014" name="Antonie Van Leeuwenhoek">
        <title>Fictibacillus enclensis sp. nov., isolated from marine sediment.</title>
        <authorList>
            <person name="Dastager S.G."/>
            <person name="Mawlankar R."/>
            <person name="Srinivasan K."/>
            <person name="Tang S.K."/>
            <person name="Lee J.C."/>
            <person name="Ramana V.V."/>
            <person name="Shouche Y.S."/>
        </authorList>
    </citation>
    <scope>NUCLEOTIDE SEQUENCE [LARGE SCALE GENOMIC DNA]</scope>
    <source>
        <strain evidence="16 17">NIO-1003</strain>
    </source>
</reference>
<evidence type="ECO:0000256" key="6">
    <source>
        <dbReference type="ARBA" id="ARBA00022781"/>
    </source>
</evidence>
<evidence type="ECO:0000256" key="5">
    <source>
        <dbReference type="ARBA" id="ARBA00022692"/>
    </source>
</evidence>
<dbReference type="GO" id="GO:0046961">
    <property type="term" value="F:proton-transporting ATPase activity, rotational mechanism"/>
    <property type="evidence" value="ECO:0007669"/>
    <property type="project" value="TreeGrafter"/>
</dbReference>
<keyword evidence="5 13" id="KW-0812">Transmembrane</keyword>
<keyword evidence="8 13" id="KW-0406">Ion transport</keyword>
<evidence type="ECO:0000313" key="17">
    <source>
        <dbReference type="Proteomes" id="UP000054099"/>
    </source>
</evidence>
<dbReference type="PANTHER" id="PTHR33445:SF1">
    <property type="entry name" value="ATP SYNTHASE SUBUNIT B"/>
    <property type="match status" value="1"/>
</dbReference>
<dbReference type="GO" id="GO:0045259">
    <property type="term" value="C:proton-transporting ATP synthase complex"/>
    <property type="evidence" value="ECO:0007669"/>
    <property type="project" value="UniProtKB-KW"/>
</dbReference>
<keyword evidence="17" id="KW-1185">Reference proteome</keyword>
<evidence type="ECO:0000256" key="12">
    <source>
        <dbReference type="ARBA" id="ARBA00037847"/>
    </source>
</evidence>
<dbReference type="AlphaFoldDB" id="A0A0V8J552"/>
<protein>
    <recommendedName>
        <fullName evidence="13">ATP synthase subunit b</fullName>
    </recommendedName>
    <alternativeName>
        <fullName evidence="13">ATP synthase F(0) sector subunit b</fullName>
    </alternativeName>
    <alternativeName>
        <fullName evidence="13">ATPase subunit I</fullName>
    </alternativeName>
    <alternativeName>
        <fullName evidence="13">F-type ATPase subunit b</fullName>
        <shortName evidence="13">F-ATPase subunit b</shortName>
    </alternativeName>
</protein>
<comment type="function">
    <text evidence="13">Component of the F(0) channel, it forms part of the peripheral stalk, linking F(1) to F(0).</text>
</comment>
<keyword evidence="9 13" id="KW-0472">Membrane</keyword>
<keyword evidence="2 13" id="KW-0813">Transport</keyword>
<dbReference type="InterPro" id="IPR005864">
    <property type="entry name" value="ATP_synth_F0_bsu_bac"/>
</dbReference>
<dbReference type="InterPro" id="IPR050059">
    <property type="entry name" value="ATP_synthase_B_chain"/>
</dbReference>
<keyword evidence="15" id="KW-0175">Coiled coil</keyword>
<evidence type="ECO:0000256" key="8">
    <source>
        <dbReference type="ARBA" id="ARBA00023065"/>
    </source>
</evidence>
<dbReference type="GO" id="GO:0005886">
    <property type="term" value="C:plasma membrane"/>
    <property type="evidence" value="ECO:0007669"/>
    <property type="project" value="UniProtKB-SubCell"/>
</dbReference>
<dbReference type="HAMAP" id="MF_01398">
    <property type="entry name" value="ATP_synth_b_bprime"/>
    <property type="match status" value="1"/>
</dbReference>
<evidence type="ECO:0000256" key="14">
    <source>
        <dbReference type="RuleBase" id="RU003848"/>
    </source>
</evidence>
<accession>A0A0V8J552</accession>
<keyword evidence="4 13" id="KW-0138">CF(0)</keyword>
<comment type="function">
    <text evidence="11 13">F(1)F(0) ATP synthase produces ATP from ADP in the presence of a proton or sodium gradient. F-type ATPases consist of two structural domains, F(1) containing the extramembraneous catalytic core and F(0) containing the membrane proton channel, linked together by a central stalk and a peripheral stalk. During catalysis, ATP synthesis in the catalytic domain of F(1) is coupled via a rotary mechanism of the central stalk subunits to proton translocation.</text>
</comment>
<evidence type="ECO:0000256" key="4">
    <source>
        <dbReference type="ARBA" id="ARBA00022547"/>
    </source>
</evidence>
<comment type="similarity">
    <text evidence="1 13 14">Belongs to the ATPase B chain family.</text>
</comment>
<keyword evidence="6 13" id="KW-0375">Hydrogen ion transport</keyword>
<gene>
    <name evidence="13" type="primary">atpF</name>
    <name evidence="16" type="ORF">AS030_16330</name>
</gene>
<keyword evidence="10 13" id="KW-0066">ATP synthesis</keyword>
<evidence type="ECO:0000256" key="2">
    <source>
        <dbReference type="ARBA" id="ARBA00022448"/>
    </source>
</evidence>
<dbReference type="Proteomes" id="UP000054099">
    <property type="component" value="Unassembled WGS sequence"/>
</dbReference>
<dbReference type="InterPro" id="IPR028987">
    <property type="entry name" value="ATP_synth_B-like_membr_sf"/>
</dbReference>
<organism evidence="16 17">
    <name type="scientific">Fictibacillus enclensis</name>
    <dbReference type="NCBI Taxonomy" id="1017270"/>
    <lineage>
        <taxon>Bacteria</taxon>
        <taxon>Bacillati</taxon>
        <taxon>Bacillota</taxon>
        <taxon>Bacilli</taxon>
        <taxon>Bacillales</taxon>
        <taxon>Fictibacillaceae</taxon>
        <taxon>Fictibacillus</taxon>
    </lineage>
</organism>
<dbReference type="SUPFAM" id="SSF81573">
    <property type="entry name" value="F1F0 ATP synthase subunit B, membrane domain"/>
    <property type="match status" value="1"/>
</dbReference>
<evidence type="ECO:0000256" key="3">
    <source>
        <dbReference type="ARBA" id="ARBA00022475"/>
    </source>
</evidence>
<dbReference type="InterPro" id="IPR002146">
    <property type="entry name" value="ATP_synth_b/b'su_bac/chlpt"/>
</dbReference>
<dbReference type="Gene3D" id="1.20.5.620">
    <property type="entry name" value="F1F0 ATP synthase subunit B, membrane domain"/>
    <property type="match status" value="1"/>
</dbReference>
<dbReference type="CDD" id="cd06503">
    <property type="entry name" value="ATP-synt_Fo_b"/>
    <property type="match status" value="1"/>
</dbReference>
<dbReference type="GO" id="GO:0046933">
    <property type="term" value="F:proton-transporting ATP synthase activity, rotational mechanism"/>
    <property type="evidence" value="ECO:0007669"/>
    <property type="project" value="UniProtKB-UniRule"/>
</dbReference>
<feature type="coiled-coil region" evidence="15">
    <location>
        <begin position="58"/>
        <end position="136"/>
    </location>
</feature>
<name>A0A0V8J552_9BACL</name>
<dbReference type="NCBIfam" id="TIGR01144">
    <property type="entry name" value="ATP_synt_b"/>
    <property type="match status" value="1"/>
</dbReference>
<evidence type="ECO:0000256" key="15">
    <source>
        <dbReference type="SAM" id="Coils"/>
    </source>
</evidence>
<proteinExistence type="inferred from homology"/>
<evidence type="ECO:0000256" key="13">
    <source>
        <dbReference type="HAMAP-Rule" id="MF_01398"/>
    </source>
</evidence>
<evidence type="ECO:0000256" key="11">
    <source>
        <dbReference type="ARBA" id="ARBA00025198"/>
    </source>
</evidence>
<keyword evidence="7 13" id="KW-1133">Transmembrane helix</keyword>
<evidence type="ECO:0000313" key="16">
    <source>
        <dbReference type="EMBL" id="KSU82156.1"/>
    </source>
</evidence>
<dbReference type="PANTHER" id="PTHR33445">
    <property type="entry name" value="ATP SYNTHASE SUBUNIT B', CHLOROPLASTIC"/>
    <property type="match status" value="1"/>
</dbReference>
<evidence type="ECO:0000256" key="9">
    <source>
        <dbReference type="ARBA" id="ARBA00023136"/>
    </source>
</evidence>
<evidence type="ECO:0000256" key="10">
    <source>
        <dbReference type="ARBA" id="ARBA00023310"/>
    </source>
</evidence>